<dbReference type="GO" id="GO:0030515">
    <property type="term" value="F:snoRNA binding"/>
    <property type="evidence" value="ECO:0007669"/>
    <property type="project" value="TreeGrafter"/>
</dbReference>
<evidence type="ECO:0000259" key="7">
    <source>
        <dbReference type="SMART" id="SM01036"/>
    </source>
</evidence>
<dbReference type="Pfam" id="PF08146">
    <property type="entry name" value="BP28CT"/>
    <property type="match status" value="1"/>
</dbReference>
<dbReference type="SMART" id="SM01036">
    <property type="entry name" value="BP28CT"/>
    <property type="match status" value="1"/>
</dbReference>
<dbReference type="PANTHER" id="PTHR13457">
    <property type="entry name" value="BAP28"/>
    <property type="match status" value="1"/>
</dbReference>
<dbReference type="GO" id="GO:0000462">
    <property type="term" value="P:maturation of SSU-rRNA from tricistronic rRNA transcript (SSU-rRNA, 5.8S rRNA, LSU-rRNA)"/>
    <property type="evidence" value="ECO:0007669"/>
    <property type="project" value="TreeGrafter"/>
</dbReference>
<keyword evidence="9" id="KW-1185">Reference proteome</keyword>
<dbReference type="PANTHER" id="PTHR13457:SF1">
    <property type="entry name" value="HEAT REPEAT-CONTAINING PROTEIN 1"/>
    <property type="match status" value="1"/>
</dbReference>
<dbReference type="GO" id="GO:0030686">
    <property type="term" value="C:90S preribosome"/>
    <property type="evidence" value="ECO:0007669"/>
    <property type="project" value="TreeGrafter"/>
</dbReference>
<dbReference type="Pfam" id="PF24477">
    <property type="entry name" value="ARM_At3g06530"/>
    <property type="match status" value="1"/>
</dbReference>
<evidence type="ECO:0000313" key="9">
    <source>
        <dbReference type="Proteomes" id="UP001370490"/>
    </source>
</evidence>
<keyword evidence="3" id="KW-0690">Ribosome biogenesis</keyword>
<dbReference type="InterPro" id="IPR022125">
    <property type="entry name" value="U3snoRNP10_N"/>
</dbReference>
<accession>A0AAN8ZJW0</accession>
<dbReference type="InterPro" id="IPR056384">
    <property type="entry name" value="ARM_At3g06530"/>
</dbReference>
<keyword evidence="6" id="KW-0687">Ribonucleoprotein</keyword>
<dbReference type="EMBL" id="JBAMMX010000007">
    <property type="protein sequence ID" value="KAK6936870.1"/>
    <property type="molecule type" value="Genomic_DNA"/>
</dbReference>
<evidence type="ECO:0000256" key="2">
    <source>
        <dbReference type="ARBA" id="ARBA00010559"/>
    </source>
</evidence>
<gene>
    <name evidence="8" type="ORF">RJ641_033900</name>
</gene>
<name>A0AAN8ZJW0_9MAGN</name>
<dbReference type="InterPro" id="IPR056473">
    <property type="entry name" value="HEAT_Utp10/HEAT1"/>
</dbReference>
<sequence>MATTIASQLQALKAFVKPDSEPLKRPFTRPSILFDPKEAADIDLETIFNIALSGGNYTEISFWEPLIDRITRSLDDGKQGFDVLIGMDERFRNYRNDLFNHNSMETDRELKGIEDNNRINMAIGSYLRLLSPHLQLPSALKTLEYLIRRFKIYIYNVEELILCALPYHDTHVFVRIVQLLEIGNDKWRFLHGVKVSGAPPPRTLIVRQCISDMGVLEALCDYATTTKRFTPSRPVISFCTAVVVEALGSVSTVDTEVVKRILPFVTSGLQAGEKGLDHKAGALMIIGLLASRATLSPKLVKSLTRSIAEVTREDAKESKDLKWIRTSLMALINLVQLQPVDGIPKKALEILIEIRDLPGVLRGLSEEFNIDKFVALFLDSLVDCSYDDENCRLALEITVQTLPLKGIVGRLVSKLLRLCMRLSQRMKESSSLESGTWAKKILAVINKNHPTELQAAVHKFLEDTEVQFRENLAFESFCRVLEGDLDWSQEMPDTKIWFALEHPKAEVRCSTLSNLNAIGLVRAKNANLQTFTSIQDSLLRRLQDNDLGVVQAALSLERLNEVISTYNLLEAFHHVLQRCIKIVMSRACHYDISLSVGSAQVEWPFYANLVTISRLEHLDCKQISIKIIICLAEKFSELPGEYMPWLVECCHHFELSRRLVYLILLESFSMHLENKGTFQCSALFDTCFPVLKTEWKLLESAVNLSAEESASALKFDCQKFLDQLYHGSVNQLNAHILICLFWRLLELYLSAECPDMGEKAKQMQTIEDLFVFFAASSTKHVFLDHIHYLLSKCKISPVGLLSKFLTHEGVSVAVQVESLHCFAFLCSEVQSTEGLFFQLISEFPVILVPLSSEEQDVRIAAMDCVEAMCNRLDISSRKNGAAIFDCNNFIWSYCIEELLGLVVQQKRLILSDRDFLASFLTSLLGTSFHSLLVAERVGKRFSQSMKEELLGLILGFAMKLPAYGKLRILSLFKGMGDNLIHVADVASLLSDLLKRRSDCHVGLGPLGSQLSRIEIDILCLLLECSMVPTRSGHVCDNYLLDALQVDRVSRDPSIIQPCITIVQKLGDSFYSVLKADVQELLFQHLVILCGSPIGDIQIATKEALLRLHISSSTMCQILDLCLGQEGCILGSSRRKKKRSPKHRTTTYAISEDLENNNPLSFLCSLLDILLQKRDMGNRASLVSALFKLFNKIANGEWPCGLDHNEKRGQASSGTSQTVSRMMYHIQQTLLSILDDICASLSTNVSQDGILNEIDIKPLVKCAHTTEDITTRNLIFSLLSTIAKVAPNIIVVHIIDILTAIGKSAVMQYDSHSQNVFEYLISSLVPCLLSEEENINQLLQIFIDVLPEVAEGRRVSLISYLLRSLGERSSLASLLVLLFHSLILRKRLLITDNTVDFFTLFTRGEWEYAFATQICDQFSYITWLPSLVMLLEHLWKDRMSQDFLLDLLLAMHFILHKLQHPELAMGLEIQDDSDCVQRALQTLLERVVSCVCLIDLRRKQIGMPAAMRKELKECMHTVLRTLGRSMIPSAYFKSISKLLTSEDKNVGKKALGLLCDAMKDHGATKVKRSKRESRLDSNNNWSHLNRSDLESFDQMCLDIIQVVDCSSDSDTSLKLSAVSAIEVLVTSFPSNYSIFSKCLASVTKSIGSQDLALSSSCIRTSGALISVLGPRALSELPSIMDHLLKCSHDTRILSASKVRSSDNITSVMRESFLQSILVTLETVIDKLGGFLNPYLGGVIEFLVLHPVVSSGCDLKLKSKAETARRLVTEKIPVRLVLPPLLTIYSEAAKIGESSLVVAFDMLANLVGRMDRSSISAFHAKIFELCLVALDLRQQHPISIENINIVEEKVINAIIVLTMKLTEVMFKPLFIRSIEWAESNVKEDEHVGPMDMGRAISFYHLINKLAENHRSLFVPYFKYLLEGCVRYLTNDKYMKKGALNQKKKKAKIQEANYDKSEGESVLSISKWHLRALILASLHKCFLYDTGNLKFLNSENFQASTVLLKPVVSQLVAEPPASLEEHLDIPSVKEVDDTLVACIGQMAVTAGSDLLWKPLNHEVLLLTRSDKVRPRILGLRIVKSLMEKLKEEYLVLLAETIPFLSELLEDVELPVRSLTQDILKEMESLSGESLRQYL</sequence>
<organism evidence="8 9">
    <name type="scientific">Dillenia turbinata</name>
    <dbReference type="NCBI Taxonomy" id="194707"/>
    <lineage>
        <taxon>Eukaryota</taxon>
        <taxon>Viridiplantae</taxon>
        <taxon>Streptophyta</taxon>
        <taxon>Embryophyta</taxon>
        <taxon>Tracheophyta</taxon>
        <taxon>Spermatophyta</taxon>
        <taxon>Magnoliopsida</taxon>
        <taxon>eudicotyledons</taxon>
        <taxon>Gunneridae</taxon>
        <taxon>Pentapetalae</taxon>
        <taxon>Dilleniales</taxon>
        <taxon>Dilleniaceae</taxon>
        <taxon>Dillenia</taxon>
    </lineage>
</organism>
<dbReference type="Pfam" id="PF12397">
    <property type="entry name" value="U3snoRNP10"/>
    <property type="match status" value="1"/>
</dbReference>
<comment type="similarity">
    <text evidence="2">Belongs to the HEATR1/UTP10 family.</text>
</comment>
<dbReference type="Pfam" id="PF23243">
    <property type="entry name" value="HEAT_HEATR1"/>
    <property type="match status" value="1"/>
</dbReference>
<dbReference type="InterPro" id="IPR012954">
    <property type="entry name" value="BP28_C_dom"/>
</dbReference>
<dbReference type="InterPro" id="IPR016024">
    <property type="entry name" value="ARM-type_fold"/>
</dbReference>
<evidence type="ECO:0000256" key="1">
    <source>
        <dbReference type="ARBA" id="ARBA00004604"/>
    </source>
</evidence>
<dbReference type="SUPFAM" id="SSF48371">
    <property type="entry name" value="ARM repeat"/>
    <property type="match status" value="2"/>
</dbReference>
<keyword evidence="4" id="KW-0698">rRNA processing</keyword>
<comment type="subcellular location">
    <subcellularLocation>
        <location evidence="1">Nucleus</location>
        <location evidence="1">Nucleolus</location>
    </subcellularLocation>
</comment>
<proteinExistence type="inferred from homology"/>
<feature type="domain" description="BP28 C-terminal" evidence="7">
    <location>
        <begin position="1810"/>
        <end position="1986"/>
    </location>
</feature>
<evidence type="ECO:0000256" key="5">
    <source>
        <dbReference type="ARBA" id="ARBA00023242"/>
    </source>
</evidence>
<comment type="caution">
    <text evidence="8">The sequence shown here is derived from an EMBL/GenBank/DDBJ whole genome shotgun (WGS) entry which is preliminary data.</text>
</comment>
<keyword evidence="5" id="KW-0539">Nucleus</keyword>
<dbReference type="GO" id="GO:0045943">
    <property type="term" value="P:positive regulation of transcription by RNA polymerase I"/>
    <property type="evidence" value="ECO:0007669"/>
    <property type="project" value="TreeGrafter"/>
</dbReference>
<dbReference type="GO" id="GO:0034455">
    <property type="term" value="C:t-UTP complex"/>
    <property type="evidence" value="ECO:0007669"/>
    <property type="project" value="TreeGrafter"/>
</dbReference>
<dbReference type="Proteomes" id="UP001370490">
    <property type="component" value="Unassembled WGS sequence"/>
</dbReference>
<dbReference type="InterPro" id="IPR040191">
    <property type="entry name" value="UTP10"/>
</dbReference>
<evidence type="ECO:0000256" key="4">
    <source>
        <dbReference type="ARBA" id="ARBA00022552"/>
    </source>
</evidence>
<evidence type="ECO:0000256" key="3">
    <source>
        <dbReference type="ARBA" id="ARBA00022517"/>
    </source>
</evidence>
<evidence type="ECO:0000256" key="6">
    <source>
        <dbReference type="ARBA" id="ARBA00023274"/>
    </source>
</evidence>
<protein>
    <submittedName>
        <fullName evidence="8">U3 small nucleolar RNA-associated protein 10, N-terminal</fullName>
    </submittedName>
</protein>
<dbReference type="GO" id="GO:0032040">
    <property type="term" value="C:small-subunit processome"/>
    <property type="evidence" value="ECO:0007669"/>
    <property type="project" value="TreeGrafter"/>
</dbReference>
<evidence type="ECO:0000313" key="8">
    <source>
        <dbReference type="EMBL" id="KAK6936870.1"/>
    </source>
</evidence>
<reference evidence="8 9" key="1">
    <citation type="submission" date="2023-12" db="EMBL/GenBank/DDBJ databases">
        <title>A high-quality genome assembly for Dillenia turbinata (Dilleniales).</title>
        <authorList>
            <person name="Chanderbali A."/>
        </authorList>
    </citation>
    <scope>NUCLEOTIDE SEQUENCE [LARGE SCALE GENOMIC DNA]</scope>
    <source>
        <strain evidence="8">LSX21</strain>
        <tissue evidence="8">Leaf</tissue>
    </source>
</reference>